<feature type="domain" description="Fibrinogen C-terminal" evidence="5">
    <location>
        <begin position="29"/>
        <end position="91"/>
    </location>
</feature>
<dbReference type="InterPro" id="IPR002181">
    <property type="entry name" value="Fibrinogen_a/b/g_C_dom"/>
</dbReference>
<dbReference type="GO" id="GO:0005615">
    <property type="term" value="C:extracellular space"/>
    <property type="evidence" value="ECO:0007669"/>
    <property type="project" value="TreeGrafter"/>
</dbReference>
<dbReference type="PANTHER" id="PTHR16146:SF46">
    <property type="entry name" value="INTELECTIN-1A-RELATED"/>
    <property type="match status" value="1"/>
</dbReference>
<dbReference type="KEGG" id="aten:116290485"/>
<dbReference type="NCBIfam" id="NF040941">
    <property type="entry name" value="GGGWT_bact"/>
    <property type="match status" value="1"/>
</dbReference>
<dbReference type="OrthoDB" id="5958670at2759"/>
<dbReference type="InterPro" id="IPR036056">
    <property type="entry name" value="Fibrinogen-like_C"/>
</dbReference>
<evidence type="ECO:0000256" key="3">
    <source>
        <dbReference type="ARBA" id="ARBA00022837"/>
    </source>
</evidence>
<dbReference type="PANTHER" id="PTHR16146">
    <property type="entry name" value="INTELECTIN"/>
    <property type="match status" value="1"/>
</dbReference>
<accession>A0A6P8HCM6</accession>
<organism evidence="6 7">
    <name type="scientific">Actinia tenebrosa</name>
    <name type="common">Australian red waratah sea anemone</name>
    <dbReference type="NCBI Taxonomy" id="6105"/>
    <lineage>
        <taxon>Eukaryota</taxon>
        <taxon>Metazoa</taxon>
        <taxon>Cnidaria</taxon>
        <taxon>Anthozoa</taxon>
        <taxon>Hexacorallia</taxon>
        <taxon>Actiniaria</taxon>
        <taxon>Actiniidae</taxon>
        <taxon>Actinia</taxon>
    </lineage>
</organism>
<dbReference type="AlphaFoldDB" id="A0A6P8HCM6"/>
<evidence type="ECO:0000313" key="6">
    <source>
        <dbReference type="Proteomes" id="UP000515163"/>
    </source>
</evidence>
<evidence type="ECO:0000313" key="7">
    <source>
        <dbReference type="RefSeq" id="XP_031553386.1"/>
    </source>
</evidence>
<evidence type="ECO:0000259" key="5">
    <source>
        <dbReference type="PROSITE" id="PS51406"/>
    </source>
</evidence>
<keyword evidence="4" id="KW-1015">Disulfide bond</keyword>
<dbReference type="PROSITE" id="PS51406">
    <property type="entry name" value="FIBRINOGEN_C_2"/>
    <property type="match status" value="1"/>
</dbReference>
<dbReference type="GeneID" id="116290485"/>
<keyword evidence="3" id="KW-0106">Calcium</keyword>
<dbReference type="GO" id="GO:0046872">
    <property type="term" value="F:metal ion binding"/>
    <property type="evidence" value="ECO:0007669"/>
    <property type="project" value="UniProtKB-KW"/>
</dbReference>
<dbReference type="Gene3D" id="3.90.215.10">
    <property type="entry name" value="Gamma Fibrinogen, chain A, domain 1"/>
    <property type="match status" value="1"/>
</dbReference>
<dbReference type="InParanoid" id="A0A6P8HCM6"/>
<reference evidence="7" key="1">
    <citation type="submission" date="2025-08" db="UniProtKB">
        <authorList>
            <consortium name="RefSeq"/>
        </authorList>
    </citation>
    <scope>IDENTIFICATION</scope>
    <source>
        <tissue evidence="7">Tentacle</tissue>
    </source>
</reference>
<evidence type="ECO:0000256" key="4">
    <source>
        <dbReference type="ARBA" id="ARBA00023157"/>
    </source>
</evidence>
<dbReference type="SUPFAM" id="SSF56496">
    <property type="entry name" value="Fibrinogen C-terminal domain-like"/>
    <property type="match status" value="1"/>
</dbReference>
<proteinExistence type="predicted"/>
<keyword evidence="1" id="KW-0479">Metal-binding</keyword>
<dbReference type="GO" id="GO:0070492">
    <property type="term" value="F:oligosaccharide binding"/>
    <property type="evidence" value="ECO:0007669"/>
    <property type="project" value="TreeGrafter"/>
</dbReference>
<keyword evidence="2" id="KW-0430">Lectin</keyword>
<dbReference type="RefSeq" id="XP_031553386.1">
    <property type="nucleotide sequence ID" value="XM_031697526.1"/>
</dbReference>
<sequence>MAVRKGFSSFFVKEGNSVYADVRDPRYGTKKELSVHSCKRIRELNPDAPSGVYWIKPGNDVTPFQVYCEMTIDGGGWTLVYSYRFTNFANFIAASNAVTPFPTWPISQWDSSTWTPRSSVAPLNETALSAMDFPLWRKIGDEFMVKSNITHWVACLKGTGDVLNWKTGSLNCRLIKNVAQVCLNYVPTHFVLKTQCGVALYRSGDHSFFFEGNLRECYPVHDSCGKRSIHNHLKNIAHPGGALYVR</sequence>
<dbReference type="Pfam" id="PF00147">
    <property type="entry name" value="Fibrinogen_C"/>
    <property type="match status" value="1"/>
</dbReference>
<protein>
    <submittedName>
        <fullName evidence="7">Uncharacterized protein LOC116290485</fullName>
    </submittedName>
</protein>
<keyword evidence="6" id="KW-1185">Reference proteome</keyword>
<dbReference type="InterPro" id="IPR014716">
    <property type="entry name" value="Fibrinogen_a/b/g_C_1"/>
</dbReference>
<name>A0A6P8HCM6_ACTTE</name>
<gene>
    <name evidence="7" type="primary">LOC116290485</name>
</gene>
<dbReference type="Proteomes" id="UP000515163">
    <property type="component" value="Unplaced"/>
</dbReference>
<evidence type="ECO:0000256" key="1">
    <source>
        <dbReference type="ARBA" id="ARBA00022723"/>
    </source>
</evidence>
<evidence type="ECO:0000256" key="2">
    <source>
        <dbReference type="ARBA" id="ARBA00022734"/>
    </source>
</evidence>